<evidence type="ECO:0000313" key="1">
    <source>
        <dbReference type="EMBL" id="MDT0260389.1"/>
    </source>
</evidence>
<proteinExistence type="predicted"/>
<dbReference type="Proteomes" id="UP001183176">
    <property type="component" value="Unassembled WGS sequence"/>
</dbReference>
<sequence length="126" mass="13467">MTQPAPDPRAVTEYRIPATALLAGDLVNTSPGGEDDWQQVLSVHTAEAPGEDAEATSLIAEIGDRYVMVRLTDVAPVDSPVYFENGTALAFGLDGAEDGPVTDVLSDPNSVRTFLYTRFELVTVRA</sequence>
<comment type="caution">
    <text evidence="1">The sequence shown here is derived from an EMBL/GenBank/DDBJ whole genome shotgun (WGS) entry which is preliminary data.</text>
</comment>
<reference evidence="2" key="1">
    <citation type="submission" date="2023-07" db="EMBL/GenBank/DDBJ databases">
        <title>30 novel species of actinomycetes from the DSMZ collection.</title>
        <authorList>
            <person name="Nouioui I."/>
        </authorList>
    </citation>
    <scope>NUCLEOTIDE SEQUENCE [LARGE SCALE GENOMIC DNA]</scope>
    <source>
        <strain evidence="2">DSM 44399</strain>
    </source>
</reference>
<protein>
    <submittedName>
        <fullName evidence="1">Uncharacterized protein</fullName>
    </submittedName>
</protein>
<organism evidence="1 2">
    <name type="scientific">Jatrophihabitans lederbergiae</name>
    <dbReference type="NCBI Taxonomy" id="3075547"/>
    <lineage>
        <taxon>Bacteria</taxon>
        <taxon>Bacillati</taxon>
        <taxon>Actinomycetota</taxon>
        <taxon>Actinomycetes</taxon>
        <taxon>Jatrophihabitantales</taxon>
        <taxon>Jatrophihabitantaceae</taxon>
        <taxon>Jatrophihabitans</taxon>
    </lineage>
</organism>
<name>A0ABU2J7B5_9ACTN</name>
<keyword evidence="2" id="KW-1185">Reference proteome</keyword>
<dbReference type="RefSeq" id="WP_311421544.1">
    <property type="nucleotide sequence ID" value="NZ_JAVREH010000003.1"/>
</dbReference>
<gene>
    <name evidence="1" type="ORF">RM423_03165</name>
</gene>
<dbReference type="EMBL" id="JAVREH010000003">
    <property type="protein sequence ID" value="MDT0260389.1"/>
    <property type="molecule type" value="Genomic_DNA"/>
</dbReference>
<accession>A0ABU2J7B5</accession>
<evidence type="ECO:0000313" key="2">
    <source>
        <dbReference type="Proteomes" id="UP001183176"/>
    </source>
</evidence>